<dbReference type="SMART" id="SM00382">
    <property type="entry name" value="AAA"/>
    <property type="match status" value="1"/>
</dbReference>
<dbReference type="PANTHER" id="PTHR43776">
    <property type="entry name" value="TRANSPORT ATP-BINDING PROTEIN"/>
    <property type="match status" value="1"/>
</dbReference>
<protein>
    <recommendedName>
        <fullName evidence="5">ABC-type dipeptide transporter</fullName>
        <ecNumber evidence="5">7.4.2.9</ecNumber>
    </recommendedName>
</protein>
<keyword evidence="4 10" id="KW-0067">ATP-binding</keyword>
<dbReference type="Pfam" id="PF00005">
    <property type="entry name" value="ABC_tran"/>
    <property type="match status" value="1"/>
</dbReference>
<dbReference type="PROSITE" id="PS50893">
    <property type="entry name" value="ABC_TRANSPORTER_2"/>
    <property type="match status" value="1"/>
</dbReference>
<sequence length="337" mass="37180">MGVTVSQSTGPNTDNIVTVDNLKIHFPLKGGQTVKAVDGVSFQIRSGETLGIIGESGSGKSTVGRALVGLLKPTDGTLRYGETDISELSANEYKRLRKNYQIIFQDPHAALNPRMTILQSLVEPMEIQNEGTRESRRKTALASLERAGLAPEIALRYPHELSGGQKQRINIARALTVHPQFIVCDEVVAALDVSVRGSILNLFADLQEELGLTYAFITHDISVVAHVSQRVGVMYLGNMMELGPTDTVIEKPLHPYTQALLSAEPRPVPSDMREDRRIHLQGEIPSPVSPPSGCRFRTRCPFATDRCQTDVPEWREIAPEHWVACHYAKLEGLEQEV</sequence>
<dbReference type="PANTHER" id="PTHR43776:SF7">
    <property type="entry name" value="D,D-DIPEPTIDE TRANSPORT ATP-BINDING PROTEIN DDPF-RELATED"/>
    <property type="match status" value="1"/>
</dbReference>
<dbReference type="STRING" id="430453.SAMN04487962_102248"/>
<comment type="similarity">
    <text evidence="1">Belongs to the ABC transporter superfamily.</text>
</comment>
<dbReference type="InterPro" id="IPR050319">
    <property type="entry name" value="ABC_transp_ATP-bind"/>
</dbReference>
<evidence type="ECO:0000256" key="7">
    <source>
        <dbReference type="ARBA" id="ARBA00058018"/>
    </source>
</evidence>
<evidence type="ECO:0000256" key="5">
    <source>
        <dbReference type="ARBA" id="ARBA00038852"/>
    </source>
</evidence>
<dbReference type="Pfam" id="PF08352">
    <property type="entry name" value="oligo_HPY"/>
    <property type="match status" value="1"/>
</dbReference>
<reference evidence="11" key="1">
    <citation type="submission" date="2016-10" db="EMBL/GenBank/DDBJ databases">
        <authorList>
            <person name="Varghese N."/>
            <person name="Submissions S."/>
        </authorList>
    </citation>
    <scope>NUCLEOTIDE SEQUENCE [LARGE SCALE GENOMIC DNA]</scope>
    <source>
        <strain evidence="11">CGMCC 1.6489</strain>
    </source>
</reference>
<dbReference type="InterPro" id="IPR003593">
    <property type="entry name" value="AAA+_ATPase"/>
</dbReference>
<comment type="function">
    <text evidence="7">Part of the ABC transporter DppABCDF involved in the uptake of various di/tripeptides. Is also involved in the uptake of phaseolotoxin, a toxic tripeptide inhibiting the enzyme ornithine carbamoyltransferase. Responsible for energy coupling to the transport system.</text>
</comment>
<dbReference type="PROSITE" id="PS00211">
    <property type="entry name" value="ABC_TRANSPORTER_1"/>
    <property type="match status" value="1"/>
</dbReference>
<name>A0A1I0A7T3_9GAMM</name>
<evidence type="ECO:0000256" key="3">
    <source>
        <dbReference type="ARBA" id="ARBA00022741"/>
    </source>
</evidence>
<dbReference type="GO" id="GO:0055085">
    <property type="term" value="P:transmembrane transport"/>
    <property type="evidence" value="ECO:0007669"/>
    <property type="project" value="UniProtKB-ARBA"/>
</dbReference>
<dbReference type="InterPro" id="IPR003439">
    <property type="entry name" value="ABC_transporter-like_ATP-bd"/>
</dbReference>
<evidence type="ECO:0000256" key="2">
    <source>
        <dbReference type="ARBA" id="ARBA00022448"/>
    </source>
</evidence>
<accession>A0A1I0A7T3</accession>
<dbReference type="GO" id="GO:0005524">
    <property type="term" value="F:ATP binding"/>
    <property type="evidence" value="ECO:0007669"/>
    <property type="project" value="UniProtKB-KW"/>
</dbReference>
<dbReference type="RefSeq" id="WP_091848925.1">
    <property type="nucleotide sequence ID" value="NZ_FOHZ01000002.1"/>
</dbReference>
<evidence type="ECO:0000256" key="1">
    <source>
        <dbReference type="ARBA" id="ARBA00005417"/>
    </source>
</evidence>
<gene>
    <name evidence="10" type="ORF">SAMN04487962_102248</name>
</gene>
<organism evidence="10 11">
    <name type="scientific">Marinobacter segnicrescens</name>
    <dbReference type="NCBI Taxonomy" id="430453"/>
    <lineage>
        <taxon>Bacteria</taxon>
        <taxon>Pseudomonadati</taxon>
        <taxon>Pseudomonadota</taxon>
        <taxon>Gammaproteobacteria</taxon>
        <taxon>Pseudomonadales</taxon>
        <taxon>Marinobacteraceae</taxon>
        <taxon>Marinobacter</taxon>
    </lineage>
</organism>
<dbReference type="AlphaFoldDB" id="A0A1I0A7T3"/>
<dbReference type="Proteomes" id="UP000198762">
    <property type="component" value="Unassembled WGS sequence"/>
</dbReference>
<dbReference type="SUPFAM" id="SSF52540">
    <property type="entry name" value="P-loop containing nucleoside triphosphate hydrolases"/>
    <property type="match status" value="1"/>
</dbReference>
<dbReference type="Gene3D" id="3.40.50.300">
    <property type="entry name" value="P-loop containing nucleotide triphosphate hydrolases"/>
    <property type="match status" value="1"/>
</dbReference>
<dbReference type="GO" id="GO:0016887">
    <property type="term" value="F:ATP hydrolysis activity"/>
    <property type="evidence" value="ECO:0007669"/>
    <property type="project" value="InterPro"/>
</dbReference>
<dbReference type="CDD" id="cd03257">
    <property type="entry name" value="ABC_NikE_OppD_transporters"/>
    <property type="match status" value="1"/>
</dbReference>
<dbReference type="NCBIfam" id="TIGR01727">
    <property type="entry name" value="oligo_HPY"/>
    <property type="match status" value="1"/>
</dbReference>
<keyword evidence="3" id="KW-0547">Nucleotide-binding</keyword>
<proteinExistence type="inferred from homology"/>
<dbReference type="InterPro" id="IPR017871">
    <property type="entry name" value="ABC_transporter-like_CS"/>
</dbReference>
<evidence type="ECO:0000259" key="9">
    <source>
        <dbReference type="PROSITE" id="PS50893"/>
    </source>
</evidence>
<keyword evidence="11" id="KW-1185">Reference proteome</keyword>
<evidence type="ECO:0000256" key="4">
    <source>
        <dbReference type="ARBA" id="ARBA00022840"/>
    </source>
</evidence>
<evidence type="ECO:0000256" key="6">
    <source>
        <dbReference type="ARBA" id="ARBA00047356"/>
    </source>
</evidence>
<evidence type="ECO:0000256" key="8">
    <source>
        <dbReference type="ARBA" id="ARBA00065473"/>
    </source>
</evidence>
<comment type="subunit">
    <text evidence="8">The complex is composed of two ATP-binding proteins (DppD and DppF), two transmembrane proteins (DppB and DppC) and a solute-binding protein (DppA1-A5). Five orthologous SBPs (DppA1-A5) are present in P.aeruginosa, which increases the substrate specificity of the DppBCDF transporter.</text>
</comment>
<dbReference type="InterPro" id="IPR027417">
    <property type="entry name" value="P-loop_NTPase"/>
</dbReference>
<feature type="domain" description="ABC transporter" evidence="9">
    <location>
        <begin position="17"/>
        <end position="261"/>
    </location>
</feature>
<dbReference type="OrthoDB" id="9784450at2"/>
<comment type="catalytic activity">
    <reaction evidence="6">
        <text>a dipeptide(out) + ATP + H2O = a dipeptide(in) + ADP + phosphate + H(+)</text>
        <dbReference type="Rhea" id="RHEA:23120"/>
        <dbReference type="ChEBI" id="CHEBI:15377"/>
        <dbReference type="ChEBI" id="CHEBI:15378"/>
        <dbReference type="ChEBI" id="CHEBI:30616"/>
        <dbReference type="ChEBI" id="CHEBI:43474"/>
        <dbReference type="ChEBI" id="CHEBI:90799"/>
        <dbReference type="ChEBI" id="CHEBI:456216"/>
        <dbReference type="EC" id="7.4.2.9"/>
    </reaction>
</comment>
<dbReference type="InterPro" id="IPR013563">
    <property type="entry name" value="Oligopep_ABC_C"/>
</dbReference>
<dbReference type="GO" id="GO:0015833">
    <property type="term" value="P:peptide transport"/>
    <property type="evidence" value="ECO:0007669"/>
    <property type="project" value="InterPro"/>
</dbReference>
<dbReference type="FunFam" id="3.40.50.300:FF:000016">
    <property type="entry name" value="Oligopeptide ABC transporter ATP-binding component"/>
    <property type="match status" value="1"/>
</dbReference>
<dbReference type="EMBL" id="FOHZ01000002">
    <property type="protein sequence ID" value="SES90222.1"/>
    <property type="molecule type" value="Genomic_DNA"/>
</dbReference>
<dbReference type="EC" id="7.4.2.9" evidence="5"/>
<evidence type="ECO:0000313" key="11">
    <source>
        <dbReference type="Proteomes" id="UP000198762"/>
    </source>
</evidence>
<keyword evidence="2" id="KW-0813">Transport</keyword>
<evidence type="ECO:0000313" key="10">
    <source>
        <dbReference type="EMBL" id="SES90222.1"/>
    </source>
</evidence>